<dbReference type="InterPro" id="IPR050111">
    <property type="entry name" value="C-type_lectin/snaclec_domain"/>
</dbReference>
<evidence type="ECO:0000256" key="1">
    <source>
        <dbReference type="ARBA" id="ARBA00023157"/>
    </source>
</evidence>
<keyword evidence="2" id="KW-0732">Signal</keyword>
<feature type="signal peptide" evidence="2">
    <location>
        <begin position="1"/>
        <end position="19"/>
    </location>
</feature>
<evidence type="ECO:0000259" key="3">
    <source>
        <dbReference type="PROSITE" id="PS50041"/>
    </source>
</evidence>
<sequence>MNPTMQMLAFLALSLSTMTFVVETKDAVIENIWLLSTKREASVHSTGANDQITTLSARHCAVFCGATSSCDEFCFNSSSGRCFMGSNVRPTNDPVVEPPGCYRRCPLSSGYSLHHNRCVKMHVTPPTSDTMAIANCSADHAHLFNILTLEDLQAVSSLIAGRGALPNYVLLGAKKSGGVFTWTENSTLSQGSYLWGDGEPNNKQGVEDCVGMKVLTLKLSDIGCHDARSFLCQIDVD</sequence>
<dbReference type="SUPFAM" id="SSF56436">
    <property type="entry name" value="C-type lectin-like"/>
    <property type="match status" value="1"/>
</dbReference>
<dbReference type="Gene3D" id="3.10.100.10">
    <property type="entry name" value="Mannose-Binding Protein A, subunit A"/>
    <property type="match status" value="1"/>
</dbReference>
<gene>
    <name evidence="4" type="ORF">V1264_000631</name>
</gene>
<accession>A0AAN9BZE3</accession>
<dbReference type="InterPro" id="IPR016186">
    <property type="entry name" value="C-type_lectin-like/link_sf"/>
</dbReference>
<dbReference type="InterPro" id="IPR016187">
    <property type="entry name" value="CTDL_fold"/>
</dbReference>
<name>A0AAN9BZE3_9CAEN</name>
<dbReference type="PROSITE" id="PS50041">
    <property type="entry name" value="C_TYPE_LECTIN_2"/>
    <property type="match status" value="1"/>
</dbReference>
<dbReference type="PANTHER" id="PTHR22803">
    <property type="entry name" value="MANNOSE, PHOSPHOLIPASE, LECTIN RECEPTOR RELATED"/>
    <property type="match status" value="1"/>
</dbReference>
<feature type="domain" description="C-type lectin" evidence="3">
    <location>
        <begin position="114"/>
        <end position="233"/>
    </location>
</feature>
<reference evidence="4 5" key="1">
    <citation type="submission" date="2024-02" db="EMBL/GenBank/DDBJ databases">
        <title>Chromosome-scale genome assembly of the rough periwinkle Littorina saxatilis.</title>
        <authorList>
            <person name="De Jode A."/>
            <person name="Faria R."/>
            <person name="Formenti G."/>
            <person name="Sims Y."/>
            <person name="Smith T.P."/>
            <person name="Tracey A."/>
            <person name="Wood J.M.D."/>
            <person name="Zagrodzka Z.B."/>
            <person name="Johannesson K."/>
            <person name="Butlin R.K."/>
            <person name="Leder E.H."/>
        </authorList>
    </citation>
    <scope>NUCLEOTIDE SEQUENCE [LARGE SCALE GENOMIC DNA]</scope>
    <source>
        <strain evidence="4">Snail1</strain>
        <tissue evidence="4">Muscle</tissue>
    </source>
</reference>
<organism evidence="4 5">
    <name type="scientific">Littorina saxatilis</name>
    <dbReference type="NCBI Taxonomy" id="31220"/>
    <lineage>
        <taxon>Eukaryota</taxon>
        <taxon>Metazoa</taxon>
        <taxon>Spiralia</taxon>
        <taxon>Lophotrochozoa</taxon>
        <taxon>Mollusca</taxon>
        <taxon>Gastropoda</taxon>
        <taxon>Caenogastropoda</taxon>
        <taxon>Littorinimorpha</taxon>
        <taxon>Littorinoidea</taxon>
        <taxon>Littorinidae</taxon>
        <taxon>Littorina</taxon>
    </lineage>
</organism>
<evidence type="ECO:0000256" key="2">
    <source>
        <dbReference type="SAM" id="SignalP"/>
    </source>
</evidence>
<feature type="chain" id="PRO_5042928976" description="C-type lectin domain-containing protein" evidence="2">
    <location>
        <begin position="20"/>
        <end position="237"/>
    </location>
</feature>
<dbReference type="CDD" id="cd00037">
    <property type="entry name" value="CLECT"/>
    <property type="match status" value="1"/>
</dbReference>
<dbReference type="Proteomes" id="UP001374579">
    <property type="component" value="Unassembled WGS sequence"/>
</dbReference>
<dbReference type="InterPro" id="IPR001304">
    <property type="entry name" value="C-type_lectin-like"/>
</dbReference>
<dbReference type="Pfam" id="PF00059">
    <property type="entry name" value="Lectin_C"/>
    <property type="match status" value="1"/>
</dbReference>
<evidence type="ECO:0000313" key="5">
    <source>
        <dbReference type="Proteomes" id="UP001374579"/>
    </source>
</evidence>
<proteinExistence type="predicted"/>
<dbReference type="SMART" id="SM00034">
    <property type="entry name" value="CLECT"/>
    <property type="match status" value="1"/>
</dbReference>
<keyword evidence="5" id="KW-1185">Reference proteome</keyword>
<comment type="caution">
    <text evidence="4">The sequence shown here is derived from an EMBL/GenBank/DDBJ whole genome shotgun (WGS) entry which is preliminary data.</text>
</comment>
<dbReference type="PROSITE" id="PS00615">
    <property type="entry name" value="C_TYPE_LECTIN_1"/>
    <property type="match status" value="1"/>
</dbReference>
<dbReference type="InterPro" id="IPR018378">
    <property type="entry name" value="C-type_lectin_CS"/>
</dbReference>
<protein>
    <recommendedName>
        <fullName evidence="3">C-type lectin domain-containing protein</fullName>
    </recommendedName>
</protein>
<keyword evidence="1" id="KW-1015">Disulfide bond</keyword>
<evidence type="ECO:0000313" key="4">
    <source>
        <dbReference type="EMBL" id="KAK7114593.1"/>
    </source>
</evidence>
<dbReference type="AlphaFoldDB" id="A0AAN9BZE3"/>
<dbReference type="EMBL" id="JBAMIC010000001">
    <property type="protein sequence ID" value="KAK7114593.1"/>
    <property type="molecule type" value="Genomic_DNA"/>
</dbReference>